<name>A0A1A8KYI6_NOTKU</name>
<reference evidence="1" key="2">
    <citation type="submission" date="2016-06" db="EMBL/GenBank/DDBJ databases">
        <title>The genome of a short-lived fish provides insights into sex chromosome evolution and the genetic control of aging.</title>
        <authorList>
            <person name="Reichwald K."/>
            <person name="Felder M."/>
            <person name="Petzold A."/>
            <person name="Koch P."/>
            <person name="Groth M."/>
            <person name="Platzer M."/>
        </authorList>
    </citation>
    <scope>NUCLEOTIDE SEQUENCE</scope>
    <source>
        <tissue evidence="1">Brain</tissue>
    </source>
</reference>
<proteinExistence type="predicted"/>
<dbReference type="AlphaFoldDB" id="A0A1A8KYI6"/>
<accession>A0A1A8KYI6</accession>
<dbReference type="EMBL" id="HAEE01017171">
    <property type="protein sequence ID" value="SBR37221.1"/>
    <property type="molecule type" value="Transcribed_RNA"/>
</dbReference>
<sequence length="103" mass="11580">MIDDQLTIKSSCLHCSFVPLSNPTTDYYPLADLPAFAVEALKMVQKSAVHLVCNRPRRTRHWPLLATPSCQHQTQVPDVSQQSQPIKALFIKRLPQPCQEAQG</sequence>
<evidence type="ECO:0000313" key="1">
    <source>
        <dbReference type="EMBL" id="SBR37221.1"/>
    </source>
</evidence>
<organism evidence="1">
    <name type="scientific">Nothobranchius kuhntae</name>
    <name type="common">Beira killifish</name>
    <dbReference type="NCBI Taxonomy" id="321403"/>
    <lineage>
        <taxon>Eukaryota</taxon>
        <taxon>Metazoa</taxon>
        <taxon>Chordata</taxon>
        <taxon>Craniata</taxon>
        <taxon>Vertebrata</taxon>
        <taxon>Euteleostomi</taxon>
        <taxon>Actinopterygii</taxon>
        <taxon>Neopterygii</taxon>
        <taxon>Teleostei</taxon>
        <taxon>Neoteleostei</taxon>
        <taxon>Acanthomorphata</taxon>
        <taxon>Ovalentaria</taxon>
        <taxon>Atherinomorphae</taxon>
        <taxon>Cyprinodontiformes</taxon>
        <taxon>Nothobranchiidae</taxon>
        <taxon>Nothobranchius</taxon>
    </lineage>
</organism>
<reference evidence="1" key="1">
    <citation type="submission" date="2016-05" db="EMBL/GenBank/DDBJ databases">
        <authorList>
            <person name="Lavstsen T."/>
            <person name="Jespersen J.S."/>
        </authorList>
    </citation>
    <scope>NUCLEOTIDE SEQUENCE</scope>
    <source>
        <tissue evidence="1">Brain</tissue>
    </source>
</reference>
<gene>
    <name evidence="1" type="primary">CABZ01081490.1</name>
</gene>
<protein>
    <submittedName>
        <fullName evidence="1">Uncharacterized protein</fullName>
    </submittedName>
</protein>